<feature type="transmembrane region" description="Helical" evidence="15">
    <location>
        <begin position="248"/>
        <end position="270"/>
    </location>
</feature>
<dbReference type="EC" id="7.1.2.1" evidence="15"/>
<evidence type="ECO:0000256" key="14">
    <source>
        <dbReference type="ARBA" id="ARBA00048122"/>
    </source>
</evidence>
<gene>
    <name evidence="18" type="ORF">ANE_LOCUS13836</name>
</gene>
<dbReference type="Proteomes" id="UP000489600">
    <property type="component" value="Unassembled WGS sequence"/>
</dbReference>
<dbReference type="Gene3D" id="3.40.50.1000">
    <property type="entry name" value="HAD superfamily/HAD-like"/>
    <property type="match status" value="1"/>
</dbReference>
<keyword evidence="6 15" id="KW-0547">Nucleotide-binding</keyword>
<keyword evidence="13 15" id="KW-0472">Membrane</keyword>
<dbReference type="FunFam" id="2.70.150.10:FF:000004">
    <property type="entry name" value="Plasma membrane ATPase"/>
    <property type="match status" value="1"/>
</dbReference>
<name>A0A565BP94_9BRAS</name>
<dbReference type="SUPFAM" id="SSF56784">
    <property type="entry name" value="HAD-like"/>
    <property type="match status" value="1"/>
</dbReference>
<comment type="subcellular location">
    <subcellularLocation>
        <location evidence="15">Cell membrane</location>
        <topology evidence="15">Multi-pass membrane protein</topology>
    </subcellularLocation>
    <subcellularLocation>
        <location evidence="1">Membrane</location>
        <topology evidence="1">Multi-pass membrane protein</topology>
    </subcellularLocation>
</comment>
<dbReference type="InterPro" id="IPR023299">
    <property type="entry name" value="ATPase_P-typ_cyto_dom_N"/>
</dbReference>
<dbReference type="GO" id="GO:0005886">
    <property type="term" value="C:plasma membrane"/>
    <property type="evidence" value="ECO:0007669"/>
    <property type="project" value="UniProtKB-SubCell"/>
</dbReference>
<dbReference type="InterPro" id="IPR008250">
    <property type="entry name" value="ATPase_P-typ_transduc_dom_A_sf"/>
</dbReference>
<comment type="caution">
    <text evidence="18">The sequence shown here is derived from an EMBL/GenBank/DDBJ whole genome shotgun (WGS) entry which is preliminary data.</text>
</comment>
<comment type="similarity">
    <text evidence="2 15">Belongs to the cation transport ATPase (P-type) (TC 3.A.3) family. Type IIIA subfamily.</text>
</comment>
<dbReference type="SFLD" id="SFLDF00027">
    <property type="entry name" value="p-type_atpase"/>
    <property type="match status" value="1"/>
</dbReference>
<evidence type="ECO:0000256" key="1">
    <source>
        <dbReference type="ARBA" id="ARBA00004141"/>
    </source>
</evidence>
<evidence type="ECO:0000256" key="12">
    <source>
        <dbReference type="ARBA" id="ARBA00023065"/>
    </source>
</evidence>
<dbReference type="InterPro" id="IPR044492">
    <property type="entry name" value="P_typ_ATPase_HD_dom"/>
</dbReference>
<proteinExistence type="inferred from homology"/>
<dbReference type="InterPro" id="IPR023214">
    <property type="entry name" value="HAD_sf"/>
</dbReference>
<evidence type="ECO:0000256" key="16">
    <source>
        <dbReference type="SAM" id="MobiDB-lite"/>
    </source>
</evidence>
<feature type="compositionally biased region" description="Basic and acidic residues" evidence="16">
    <location>
        <begin position="932"/>
        <end position="941"/>
    </location>
</feature>
<evidence type="ECO:0000256" key="6">
    <source>
        <dbReference type="ARBA" id="ARBA00022741"/>
    </source>
</evidence>
<dbReference type="PRINTS" id="PR00119">
    <property type="entry name" value="CATATPASE"/>
</dbReference>
<dbReference type="InterPro" id="IPR059000">
    <property type="entry name" value="ATPase_P-type_domA"/>
</dbReference>
<keyword evidence="7 15" id="KW-0375">Hydrogen ion transport</keyword>
<feature type="transmembrane region" description="Helical" evidence="15">
    <location>
        <begin position="713"/>
        <end position="735"/>
    </location>
</feature>
<dbReference type="FunFam" id="3.40.50.1000:FF:000211">
    <property type="entry name" value="Plasma membrane ATPase"/>
    <property type="match status" value="1"/>
</dbReference>
<dbReference type="SFLD" id="SFLDG00002">
    <property type="entry name" value="C1.7:_P-type_atpase_like"/>
    <property type="match status" value="1"/>
</dbReference>
<dbReference type="FunFam" id="3.40.1110.10:FF:000005">
    <property type="entry name" value="Plasma membrane ATPase"/>
    <property type="match status" value="1"/>
</dbReference>
<feature type="domain" description="Cation-transporting P-type ATPase N-terminal" evidence="17">
    <location>
        <begin position="18"/>
        <end position="90"/>
    </location>
</feature>
<feature type="transmembrane region" description="Helical" evidence="15">
    <location>
        <begin position="66"/>
        <end position="89"/>
    </location>
</feature>
<keyword evidence="10 15" id="KW-1278">Translocase</keyword>
<dbReference type="InterPro" id="IPR001757">
    <property type="entry name" value="P_typ_ATPase"/>
</dbReference>
<evidence type="ECO:0000256" key="11">
    <source>
        <dbReference type="ARBA" id="ARBA00022989"/>
    </source>
</evidence>
<organism evidence="18 19">
    <name type="scientific">Arabis nemorensis</name>
    <dbReference type="NCBI Taxonomy" id="586526"/>
    <lineage>
        <taxon>Eukaryota</taxon>
        <taxon>Viridiplantae</taxon>
        <taxon>Streptophyta</taxon>
        <taxon>Embryophyta</taxon>
        <taxon>Tracheophyta</taxon>
        <taxon>Spermatophyta</taxon>
        <taxon>Magnoliopsida</taxon>
        <taxon>eudicotyledons</taxon>
        <taxon>Gunneridae</taxon>
        <taxon>Pentapetalae</taxon>
        <taxon>rosids</taxon>
        <taxon>malvids</taxon>
        <taxon>Brassicales</taxon>
        <taxon>Brassicaceae</taxon>
        <taxon>Arabideae</taxon>
        <taxon>Arabis</taxon>
    </lineage>
</organism>
<keyword evidence="4 15" id="KW-0812">Transmembrane</keyword>
<feature type="transmembrane region" description="Helical" evidence="15">
    <location>
        <begin position="648"/>
        <end position="671"/>
    </location>
</feature>
<dbReference type="AlphaFoldDB" id="A0A565BP94"/>
<dbReference type="InterPro" id="IPR006534">
    <property type="entry name" value="P-type_ATPase_IIIA"/>
</dbReference>
<comment type="catalytic activity">
    <reaction evidence="14 15">
        <text>ATP + H2O + H(+)(in) = ADP + phosphate + 2 H(+)(out)</text>
        <dbReference type="Rhea" id="RHEA:20852"/>
        <dbReference type="ChEBI" id="CHEBI:15377"/>
        <dbReference type="ChEBI" id="CHEBI:15378"/>
        <dbReference type="ChEBI" id="CHEBI:30616"/>
        <dbReference type="ChEBI" id="CHEBI:43474"/>
        <dbReference type="ChEBI" id="CHEBI:456216"/>
        <dbReference type="EC" id="7.1.2.1"/>
    </reaction>
</comment>
<dbReference type="SFLD" id="SFLDS00003">
    <property type="entry name" value="Haloacid_Dehalogenase"/>
    <property type="match status" value="1"/>
</dbReference>
<dbReference type="PROSITE" id="PS00154">
    <property type="entry name" value="ATPASE_E1_E2"/>
    <property type="match status" value="1"/>
</dbReference>
<feature type="region of interest" description="Disordered" evidence="16">
    <location>
        <begin position="932"/>
        <end position="951"/>
    </location>
</feature>
<protein>
    <recommendedName>
        <fullName evidence="15">Plasma membrane ATPase</fullName>
        <ecNumber evidence="15">7.1.2.1</ecNumber>
    </recommendedName>
</protein>
<dbReference type="OrthoDB" id="116380at2759"/>
<feature type="transmembrane region" description="Helical" evidence="15">
    <location>
        <begin position="282"/>
        <end position="309"/>
    </location>
</feature>
<evidence type="ECO:0000256" key="8">
    <source>
        <dbReference type="ARBA" id="ARBA00022840"/>
    </source>
</evidence>
<feature type="transmembrane region" description="Helical" evidence="15">
    <location>
        <begin position="800"/>
        <end position="821"/>
    </location>
</feature>
<dbReference type="GO" id="GO:0008553">
    <property type="term" value="F:P-type proton-exporting transporter activity"/>
    <property type="evidence" value="ECO:0007669"/>
    <property type="project" value="UniProtKB-UniRule"/>
</dbReference>
<evidence type="ECO:0000256" key="4">
    <source>
        <dbReference type="ARBA" id="ARBA00022692"/>
    </source>
</evidence>
<dbReference type="InterPro" id="IPR023298">
    <property type="entry name" value="ATPase_P-typ_TM_dom_sf"/>
</dbReference>
<dbReference type="Pfam" id="PF00702">
    <property type="entry name" value="Hydrolase"/>
    <property type="match status" value="1"/>
</dbReference>
<dbReference type="Pfam" id="PF00690">
    <property type="entry name" value="Cation_ATPase_N"/>
    <property type="match status" value="1"/>
</dbReference>
<evidence type="ECO:0000256" key="9">
    <source>
        <dbReference type="ARBA" id="ARBA00022842"/>
    </source>
</evidence>
<reference evidence="18" key="1">
    <citation type="submission" date="2019-07" db="EMBL/GenBank/DDBJ databases">
        <authorList>
            <person name="Dittberner H."/>
        </authorList>
    </citation>
    <scope>NUCLEOTIDE SEQUENCE [LARGE SCALE GENOMIC DNA]</scope>
</reference>
<keyword evidence="8 15" id="KW-0067">ATP-binding</keyword>
<sequence>MADDNSVALQTISNESLNLETAHIEEVFTNLTCTKEGLSSEEALARLTRFGYNKLEEKKENKILKFLGFMWNPLSWVMEAAAIMAIALAHGGGKPADYPDFVGIVVLLVINSTISFIEENNAGNAAAALMARLALKARVRRDNEWNEIDAAVLVPGDIISIRLGVIVPADARLLEGDPIKIDQSALTGESLPVTKNPDHLVYSGSTCKQGEIEAVVVATGVHSFFGRAAHLVENTIHVGHFQKVLTSIGNFCICSIGVGMAIEIIVIYGLQKRGYRVGIDNLLVLLIGGIPIAMPTVLSVTMAIGAHRLSQQGAITKRMTAIEEMAGMDVLCSDKTGTLTLNQLTVDRKLIEIFKEGVDHDMVVLMAARAARLENQDAIDTAIVSMLGDPREARAGIEELHFLPFSPANRRTAITYRDGEGRVHRVSKGAPEEILDMVHNKSEIKNGVHSFIEKFAERGLRSLGLAYQEVPDGDIKGQGGPWEFIALLPLFDPPRHDSAQTIERALQLGVSVKMITGDQLAIAKETGRRLGMGTNMYPFSALLGGSEAESTMLMDELVEKADGFAGVFPEHKYEIVRRLQAKKHICGMTGDGVNDAPALKIADIGIAVDDATDAARGASDIVLTEPGLSVIISAVLTSRAIFQRMKNYTIYAVSITIRIVMGFMLLCVFWKFDFPPFMVLVIAILNDGTIMTISKDRVKPSPTPDCWKLKEIFATGVILGTYLALMTVIFFWAAYETNFFTNIFPVRDFNQHHFNMTDKKVAAKLNEEMASAVYLQVSTISQALIFVTRSRSWSFVERPGYLLVFAFVVAQLIASVIAAMADWKFAGIKSIGWGWTGVIWIYNIATYMLLDPIKFAVRYGLSGKPWTRMFEQRIALTGRRDFGQEQRVAAWASEQRTLHGLDNPLEAPGSSSRDLMAEESIRRAELARMSEVQKLKGKEESSSPVASTSQN</sequence>
<dbReference type="Gene3D" id="1.20.1110.10">
    <property type="entry name" value="Calcium-transporting ATPase, transmembrane domain"/>
    <property type="match status" value="1"/>
</dbReference>
<dbReference type="EMBL" id="CABITT030000004">
    <property type="protein sequence ID" value="VVB03392.1"/>
    <property type="molecule type" value="Genomic_DNA"/>
</dbReference>
<keyword evidence="12 15" id="KW-0406">Ion transport</keyword>
<dbReference type="GO" id="GO:0016887">
    <property type="term" value="F:ATP hydrolysis activity"/>
    <property type="evidence" value="ECO:0007669"/>
    <property type="project" value="InterPro"/>
</dbReference>
<dbReference type="InterPro" id="IPR018303">
    <property type="entry name" value="ATPase_P-typ_P_site"/>
</dbReference>
<dbReference type="GO" id="GO:0005524">
    <property type="term" value="F:ATP binding"/>
    <property type="evidence" value="ECO:0007669"/>
    <property type="project" value="UniProtKB-UniRule"/>
</dbReference>
<dbReference type="CDD" id="cd02076">
    <property type="entry name" value="P-type_ATPase_H"/>
    <property type="match status" value="1"/>
</dbReference>
<dbReference type="SUPFAM" id="SSF81665">
    <property type="entry name" value="Calcium ATPase, transmembrane domain M"/>
    <property type="match status" value="1"/>
</dbReference>
<evidence type="ECO:0000256" key="7">
    <source>
        <dbReference type="ARBA" id="ARBA00022781"/>
    </source>
</evidence>
<dbReference type="NCBIfam" id="TIGR01494">
    <property type="entry name" value="ATPase_P-type"/>
    <property type="match status" value="2"/>
</dbReference>
<evidence type="ECO:0000256" key="15">
    <source>
        <dbReference type="RuleBase" id="RU362083"/>
    </source>
</evidence>
<keyword evidence="3" id="KW-0597">Phosphoprotein</keyword>
<evidence type="ECO:0000259" key="17">
    <source>
        <dbReference type="SMART" id="SM00831"/>
    </source>
</evidence>
<dbReference type="Gene3D" id="3.40.1110.10">
    <property type="entry name" value="Calcium-transporting ATPase, cytoplasmic domain N"/>
    <property type="match status" value="1"/>
</dbReference>
<evidence type="ECO:0000256" key="2">
    <source>
        <dbReference type="ARBA" id="ARBA00008804"/>
    </source>
</evidence>
<keyword evidence="9 15" id="KW-0460">Magnesium</keyword>
<evidence type="ECO:0000313" key="19">
    <source>
        <dbReference type="Proteomes" id="UP000489600"/>
    </source>
</evidence>
<feature type="transmembrane region" description="Helical" evidence="15">
    <location>
        <begin position="101"/>
        <end position="117"/>
    </location>
</feature>
<feature type="transmembrane region" description="Helical" evidence="15">
    <location>
        <begin position="833"/>
        <end position="850"/>
    </location>
</feature>
<dbReference type="InterPro" id="IPR036412">
    <property type="entry name" value="HAD-like_sf"/>
</dbReference>
<dbReference type="Pfam" id="PF00122">
    <property type="entry name" value="E1-E2_ATPase"/>
    <property type="match status" value="1"/>
</dbReference>
<evidence type="ECO:0000313" key="18">
    <source>
        <dbReference type="EMBL" id="VVB03392.1"/>
    </source>
</evidence>
<dbReference type="NCBIfam" id="TIGR01647">
    <property type="entry name" value="ATPase-IIIA_H"/>
    <property type="match status" value="1"/>
</dbReference>
<dbReference type="SUPFAM" id="SSF81653">
    <property type="entry name" value="Calcium ATPase, transduction domain A"/>
    <property type="match status" value="1"/>
</dbReference>
<feature type="compositionally biased region" description="Polar residues" evidence="16">
    <location>
        <begin position="942"/>
        <end position="951"/>
    </location>
</feature>
<evidence type="ECO:0000256" key="13">
    <source>
        <dbReference type="ARBA" id="ARBA00023136"/>
    </source>
</evidence>
<accession>A0A565BP94</accession>
<dbReference type="InterPro" id="IPR004014">
    <property type="entry name" value="ATPase_P-typ_cation-transptr_N"/>
</dbReference>
<dbReference type="PANTHER" id="PTHR42861">
    <property type="entry name" value="CALCIUM-TRANSPORTING ATPASE"/>
    <property type="match status" value="1"/>
</dbReference>
<keyword evidence="19" id="KW-1185">Reference proteome</keyword>
<dbReference type="PRINTS" id="PR00120">
    <property type="entry name" value="HATPASE"/>
</dbReference>
<evidence type="ECO:0000256" key="10">
    <source>
        <dbReference type="ARBA" id="ARBA00022967"/>
    </source>
</evidence>
<dbReference type="FunFam" id="1.20.1110.10:FF:000045">
    <property type="entry name" value="ATPase 4 plasma membrane-type"/>
    <property type="match status" value="1"/>
</dbReference>
<keyword evidence="15" id="KW-0813">Transport</keyword>
<dbReference type="GO" id="GO:0046872">
    <property type="term" value="F:metal ion binding"/>
    <property type="evidence" value="ECO:0007669"/>
    <property type="project" value="UniProtKB-KW"/>
</dbReference>
<dbReference type="Gene3D" id="2.70.150.10">
    <property type="entry name" value="Calcium-transporting ATPase, cytoplasmic transduction domain A"/>
    <property type="match status" value="1"/>
</dbReference>
<dbReference type="GO" id="GO:0120029">
    <property type="term" value="P:proton export across plasma membrane"/>
    <property type="evidence" value="ECO:0007669"/>
    <property type="project" value="UniProtKB-UniRule"/>
</dbReference>
<evidence type="ECO:0000256" key="3">
    <source>
        <dbReference type="ARBA" id="ARBA00022553"/>
    </source>
</evidence>
<dbReference type="SMART" id="SM00831">
    <property type="entry name" value="Cation_ATPase_N"/>
    <property type="match status" value="1"/>
</dbReference>
<keyword evidence="5" id="KW-0479">Metal-binding</keyword>
<keyword evidence="11 15" id="KW-1133">Transmembrane helix</keyword>
<evidence type="ECO:0000256" key="5">
    <source>
        <dbReference type="ARBA" id="ARBA00022723"/>
    </source>
</evidence>